<evidence type="ECO:0000313" key="2">
    <source>
        <dbReference type="Proteomes" id="UP001158049"/>
    </source>
</evidence>
<dbReference type="InterPro" id="IPR021634">
    <property type="entry name" value="DUF3240"/>
</dbReference>
<sequence>MTDESLHDALLTLAIPVALEEDVLDFLLRHPEWAGGFSVVDAEGMGQGASLLSAMEKVQGRARRKLVLIAGAEAGLRLLVAALGRELRNRDVAWWIAPLIAFGRLQ</sequence>
<name>A0ABY1QFJ2_9BURK</name>
<evidence type="ECO:0000313" key="1">
    <source>
        <dbReference type="EMBL" id="SMP67644.1"/>
    </source>
</evidence>
<dbReference type="Gene3D" id="3.30.70.120">
    <property type="match status" value="1"/>
</dbReference>
<dbReference type="Pfam" id="PF11582">
    <property type="entry name" value="DUF3240"/>
    <property type="match status" value="1"/>
</dbReference>
<dbReference type="InterPro" id="IPR015867">
    <property type="entry name" value="N-reg_PII/ATP_PRibTrfase_C"/>
</dbReference>
<organism evidence="1 2">
    <name type="scientific">Noviherbaspirillum suwonense</name>
    <dbReference type="NCBI Taxonomy" id="1224511"/>
    <lineage>
        <taxon>Bacteria</taxon>
        <taxon>Pseudomonadati</taxon>
        <taxon>Pseudomonadota</taxon>
        <taxon>Betaproteobacteria</taxon>
        <taxon>Burkholderiales</taxon>
        <taxon>Oxalobacteraceae</taxon>
        <taxon>Noviherbaspirillum</taxon>
    </lineage>
</organism>
<dbReference type="EMBL" id="FXUL01000013">
    <property type="protein sequence ID" value="SMP67644.1"/>
    <property type="molecule type" value="Genomic_DNA"/>
</dbReference>
<dbReference type="RefSeq" id="WP_283443365.1">
    <property type="nucleotide sequence ID" value="NZ_FXUL01000013.1"/>
</dbReference>
<comment type="caution">
    <text evidence="1">The sequence shown here is derived from an EMBL/GenBank/DDBJ whole genome shotgun (WGS) entry which is preliminary data.</text>
</comment>
<reference evidence="1 2" key="1">
    <citation type="submission" date="2017-05" db="EMBL/GenBank/DDBJ databases">
        <authorList>
            <person name="Varghese N."/>
            <person name="Submissions S."/>
        </authorList>
    </citation>
    <scope>NUCLEOTIDE SEQUENCE [LARGE SCALE GENOMIC DNA]</scope>
    <source>
        <strain evidence="1 2">DSM 26001</strain>
    </source>
</reference>
<proteinExistence type="predicted"/>
<dbReference type="Proteomes" id="UP001158049">
    <property type="component" value="Unassembled WGS sequence"/>
</dbReference>
<gene>
    <name evidence="1" type="ORF">SAMN06295970_11318</name>
</gene>
<keyword evidence="2" id="KW-1185">Reference proteome</keyword>
<protein>
    <recommendedName>
        <fullName evidence="3">DUF3240 domain-containing protein</fullName>
    </recommendedName>
</protein>
<evidence type="ECO:0008006" key="3">
    <source>
        <dbReference type="Google" id="ProtNLM"/>
    </source>
</evidence>
<accession>A0ABY1QFJ2</accession>